<keyword evidence="1" id="KW-1133">Transmembrane helix</keyword>
<accession>A0ABT1TLD1</accession>
<reference evidence="2 3" key="1">
    <citation type="submission" date="2022-07" db="EMBL/GenBank/DDBJ databases">
        <title>Methylomonas rivi sp. nov., Methylomonas rosea sp. nov., Methylomonas aureus sp. nov. and Methylomonas subterranea sp. nov., four novel methanotrophs isolated from a freshwater creek and the deep terrestrial subsurface.</title>
        <authorList>
            <person name="Abin C."/>
            <person name="Sankaranarayanan K."/>
            <person name="Garner C."/>
            <person name="Sindelar R."/>
            <person name="Kotary K."/>
            <person name="Garner R."/>
            <person name="Barclay S."/>
            <person name="Lawson P."/>
            <person name="Krumholz L."/>
        </authorList>
    </citation>
    <scope>NUCLEOTIDE SEQUENCE [LARGE SCALE GENOMIC DNA]</scope>
    <source>
        <strain evidence="2 3">SURF-2</strain>
    </source>
</reference>
<sequence length="129" mass="14320">MDSLISIPGSPMRNKPNNNRLRFFAAFSSASVGFCSITVLSNIRCLSKPIPTLESDRAYLPPLDKCWESFGFYSGQAFGKHLAGQTKQIPHSIPQKSYMAAGARVCILRAIKRFLINLNDCSGEIYETQ</sequence>
<keyword evidence="3" id="KW-1185">Reference proteome</keyword>
<dbReference type="EMBL" id="JANIBJ010000056">
    <property type="protein sequence ID" value="MCQ8106282.1"/>
    <property type="molecule type" value="Genomic_DNA"/>
</dbReference>
<proteinExistence type="predicted"/>
<gene>
    <name evidence="2" type="ORF">NP590_19410</name>
</gene>
<dbReference type="Proteomes" id="UP001524499">
    <property type="component" value="Unassembled WGS sequence"/>
</dbReference>
<dbReference type="RefSeq" id="WP_256604377.1">
    <property type="nucleotide sequence ID" value="NZ_JANIBJ010000056.1"/>
</dbReference>
<keyword evidence="1" id="KW-0812">Transmembrane</keyword>
<name>A0ABT1TLD1_9GAMM</name>
<evidence type="ECO:0000313" key="3">
    <source>
        <dbReference type="Proteomes" id="UP001524499"/>
    </source>
</evidence>
<protein>
    <submittedName>
        <fullName evidence="2">Uncharacterized protein</fullName>
    </submittedName>
</protein>
<organism evidence="2 3">
    <name type="scientific">Methylomonas subterranea</name>
    <dbReference type="NCBI Taxonomy" id="2952225"/>
    <lineage>
        <taxon>Bacteria</taxon>
        <taxon>Pseudomonadati</taxon>
        <taxon>Pseudomonadota</taxon>
        <taxon>Gammaproteobacteria</taxon>
        <taxon>Methylococcales</taxon>
        <taxon>Methylococcaceae</taxon>
        <taxon>Methylomonas</taxon>
    </lineage>
</organism>
<evidence type="ECO:0000256" key="1">
    <source>
        <dbReference type="SAM" id="Phobius"/>
    </source>
</evidence>
<feature type="transmembrane region" description="Helical" evidence="1">
    <location>
        <begin position="21"/>
        <end position="40"/>
    </location>
</feature>
<comment type="caution">
    <text evidence="2">The sequence shown here is derived from an EMBL/GenBank/DDBJ whole genome shotgun (WGS) entry which is preliminary data.</text>
</comment>
<evidence type="ECO:0000313" key="2">
    <source>
        <dbReference type="EMBL" id="MCQ8106282.1"/>
    </source>
</evidence>
<keyword evidence="1" id="KW-0472">Membrane</keyword>